<dbReference type="GO" id="GO:0000271">
    <property type="term" value="P:polysaccharide biosynthetic process"/>
    <property type="evidence" value="ECO:0007669"/>
    <property type="project" value="TreeGrafter"/>
</dbReference>
<dbReference type="Gene3D" id="3.90.1150.10">
    <property type="entry name" value="Aspartate Aminotransferase, domain 1"/>
    <property type="match status" value="1"/>
</dbReference>
<dbReference type="PANTHER" id="PTHR30244">
    <property type="entry name" value="TRANSAMINASE"/>
    <property type="match status" value="1"/>
</dbReference>
<dbReference type="SUPFAM" id="SSF53383">
    <property type="entry name" value="PLP-dependent transferases"/>
    <property type="match status" value="1"/>
</dbReference>
<gene>
    <name evidence="6" type="ORF">AZI86_10995</name>
</gene>
<protein>
    <submittedName>
        <fullName evidence="6">Aminotransferase</fullName>
    </submittedName>
</protein>
<dbReference type="PIRSF" id="PIRSF000390">
    <property type="entry name" value="PLP_StrS"/>
    <property type="match status" value="1"/>
</dbReference>
<evidence type="ECO:0000256" key="1">
    <source>
        <dbReference type="ARBA" id="ARBA00022898"/>
    </source>
</evidence>
<dbReference type="InterPro" id="IPR000653">
    <property type="entry name" value="DegT/StrS_aminotransferase"/>
</dbReference>
<feature type="modified residue" description="N6-(pyridoxal phosphate)lysine" evidence="4">
    <location>
        <position position="189"/>
    </location>
</feature>
<evidence type="ECO:0000256" key="5">
    <source>
        <dbReference type="RuleBase" id="RU004508"/>
    </source>
</evidence>
<keyword evidence="6" id="KW-0808">Transferase</keyword>
<dbReference type="PANTHER" id="PTHR30244:SF36">
    <property type="entry name" value="3-OXO-GLUCOSE-6-PHOSPHATE:GLUTAMATE AMINOTRANSFERASE"/>
    <property type="match status" value="1"/>
</dbReference>
<name>A0A150WLB9_BDEBC</name>
<evidence type="ECO:0000313" key="6">
    <source>
        <dbReference type="EMBL" id="KYG64728.1"/>
    </source>
</evidence>
<dbReference type="Pfam" id="PF01041">
    <property type="entry name" value="DegT_DnrJ_EryC1"/>
    <property type="match status" value="1"/>
</dbReference>
<proteinExistence type="inferred from homology"/>
<dbReference type="EMBL" id="LUKE01000002">
    <property type="protein sequence ID" value="KYG64728.1"/>
    <property type="molecule type" value="Genomic_DNA"/>
</dbReference>
<dbReference type="GO" id="GO:0030170">
    <property type="term" value="F:pyridoxal phosphate binding"/>
    <property type="evidence" value="ECO:0007669"/>
    <property type="project" value="TreeGrafter"/>
</dbReference>
<keyword evidence="6" id="KW-0032">Aminotransferase</keyword>
<dbReference type="RefSeq" id="WP_061835239.1">
    <property type="nucleotide sequence ID" value="NZ_LUKE01000002.1"/>
</dbReference>
<comment type="caution">
    <text evidence="6">The sequence shown here is derived from an EMBL/GenBank/DDBJ whole genome shotgun (WGS) entry which is preliminary data.</text>
</comment>
<keyword evidence="7" id="KW-1185">Reference proteome</keyword>
<dbReference type="Gene3D" id="3.40.640.10">
    <property type="entry name" value="Type I PLP-dependent aspartate aminotransferase-like (Major domain)"/>
    <property type="match status" value="1"/>
</dbReference>
<dbReference type="Proteomes" id="UP000075320">
    <property type="component" value="Unassembled WGS sequence"/>
</dbReference>
<accession>A0A150WLB9</accession>
<comment type="similarity">
    <text evidence="2 5">Belongs to the DegT/DnrJ/EryC1 family.</text>
</comment>
<dbReference type="InterPro" id="IPR015421">
    <property type="entry name" value="PyrdxlP-dep_Trfase_major"/>
</dbReference>
<dbReference type="InterPro" id="IPR015424">
    <property type="entry name" value="PyrdxlP-dep_Trfase"/>
</dbReference>
<feature type="active site" description="Proton acceptor" evidence="3">
    <location>
        <position position="189"/>
    </location>
</feature>
<sequence length="365" mass="40901">MIPFLNLKEINLAHKEELTQAFERVLNSGYFIMGPELEAFEREFAEYCGTKHCIGVANGLDALVLILEAYKHLGRLKNGDEVLVPANTYIASILAISLAGLKPVLVEPNIKTFNIDPSEVKKHLNKNVRAIMAVHLYGQLADMTSLQEIAQEHGLLIFEDSAQSHGAILNGRRCGNLSDASGFSFYPGKNLGALGDAGAVTTNHDELASVIKTLRNYGSQEKYVNRYKGVNSRLDELQAALLRPKLRHLDTETEARRRIAEKYLKEIKNPRIHLPECPDREAHAWHLFVVLADDRAGLQSFLKERGVGTLIHYPIPPHKQEAYKEFAHLNLPITEKIHREVLSIPIYPTMAEKDVSQVIDALNSF</sequence>
<keyword evidence="1 4" id="KW-0663">Pyridoxal phosphate</keyword>
<evidence type="ECO:0000313" key="7">
    <source>
        <dbReference type="Proteomes" id="UP000075320"/>
    </source>
</evidence>
<reference evidence="6 7" key="1">
    <citation type="submission" date="2016-03" db="EMBL/GenBank/DDBJ databases">
        <authorList>
            <person name="Ploux O."/>
        </authorList>
    </citation>
    <scope>NUCLEOTIDE SEQUENCE [LARGE SCALE GENOMIC DNA]</scope>
    <source>
        <strain evidence="6 7">R0</strain>
    </source>
</reference>
<dbReference type="CDD" id="cd00616">
    <property type="entry name" value="AHBA_syn"/>
    <property type="match status" value="1"/>
</dbReference>
<dbReference type="OrthoDB" id="5298601at2"/>
<dbReference type="AlphaFoldDB" id="A0A150WLB9"/>
<evidence type="ECO:0000256" key="3">
    <source>
        <dbReference type="PIRSR" id="PIRSR000390-1"/>
    </source>
</evidence>
<evidence type="ECO:0000256" key="4">
    <source>
        <dbReference type="PIRSR" id="PIRSR000390-2"/>
    </source>
</evidence>
<dbReference type="GO" id="GO:0008483">
    <property type="term" value="F:transaminase activity"/>
    <property type="evidence" value="ECO:0007669"/>
    <property type="project" value="UniProtKB-KW"/>
</dbReference>
<evidence type="ECO:0000256" key="2">
    <source>
        <dbReference type="ARBA" id="ARBA00037999"/>
    </source>
</evidence>
<organism evidence="6 7">
    <name type="scientific">Bdellovibrio bacteriovorus</name>
    <dbReference type="NCBI Taxonomy" id="959"/>
    <lineage>
        <taxon>Bacteria</taxon>
        <taxon>Pseudomonadati</taxon>
        <taxon>Bdellovibrionota</taxon>
        <taxon>Bdellovibrionia</taxon>
        <taxon>Bdellovibrionales</taxon>
        <taxon>Pseudobdellovibrionaceae</taxon>
        <taxon>Bdellovibrio</taxon>
    </lineage>
</organism>
<dbReference type="InterPro" id="IPR015422">
    <property type="entry name" value="PyrdxlP-dep_Trfase_small"/>
</dbReference>